<dbReference type="InterPro" id="IPR042185">
    <property type="entry name" value="Serpin_sf_2"/>
</dbReference>
<dbReference type="Proteomes" id="UP000786811">
    <property type="component" value="Unassembled WGS sequence"/>
</dbReference>
<reference evidence="5" key="1">
    <citation type="submission" date="2021-04" db="EMBL/GenBank/DDBJ databases">
        <authorList>
            <person name="Chebbi M.A.C M."/>
        </authorList>
    </citation>
    <scope>NUCLEOTIDE SEQUENCE</scope>
</reference>
<dbReference type="PROSITE" id="PS00284">
    <property type="entry name" value="SERPIN"/>
    <property type="match status" value="1"/>
</dbReference>
<comment type="caution">
    <text evidence="5">The sequence shown here is derived from an EMBL/GenBank/DDBJ whole genome shotgun (WGS) entry which is preliminary data.</text>
</comment>
<dbReference type="InterPro" id="IPR042178">
    <property type="entry name" value="Serpin_sf_1"/>
</dbReference>
<keyword evidence="3" id="KW-0722">Serine protease inhibitor</keyword>
<sequence length="79" mass="9025">MKITKIVQKTIFEVNENGVEAVAATRISDRPHNPDLKQVEFVVDRPFMYLITNKNNTILFSGKVTDPARTNKNLDFKFG</sequence>
<dbReference type="InterPro" id="IPR023795">
    <property type="entry name" value="Serpin_CS"/>
</dbReference>
<organism evidence="5 6">
    <name type="scientific">Cotesia congregata</name>
    <name type="common">Parasitoid wasp</name>
    <name type="synonym">Apanteles congregatus</name>
    <dbReference type="NCBI Taxonomy" id="51543"/>
    <lineage>
        <taxon>Eukaryota</taxon>
        <taxon>Metazoa</taxon>
        <taxon>Ecdysozoa</taxon>
        <taxon>Arthropoda</taxon>
        <taxon>Hexapoda</taxon>
        <taxon>Insecta</taxon>
        <taxon>Pterygota</taxon>
        <taxon>Neoptera</taxon>
        <taxon>Endopterygota</taxon>
        <taxon>Hymenoptera</taxon>
        <taxon>Apocrita</taxon>
        <taxon>Ichneumonoidea</taxon>
        <taxon>Braconidae</taxon>
        <taxon>Microgastrinae</taxon>
        <taxon>Cotesia</taxon>
    </lineage>
</organism>
<feature type="domain" description="Serpin" evidence="4">
    <location>
        <begin position="2"/>
        <end position="67"/>
    </location>
</feature>
<dbReference type="InterPro" id="IPR000215">
    <property type="entry name" value="Serpin_fam"/>
</dbReference>
<protein>
    <submittedName>
        <fullName evidence="5">Similar to Serpini2: Serpin I2 (Mus musculus)</fullName>
    </submittedName>
</protein>
<dbReference type="GO" id="GO:0004867">
    <property type="term" value="F:serine-type endopeptidase inhibitor activity"/>
    <property type="evidence" value="ECO:0007669"/>
    <property type="project" value="UniProtKB-KW"/>
</dbReference>
<dbReference type="Gene3D" id="3.30.497.10">
    <property type="entry name" value="Antithrombin, subunit I, domain 2"/>
    <property type="match status" value="1"/>
</dbReference>
<gene>
    <name evidence="5" type="ORF">HICCMSTLAB_LOCUS7451</name>
</gene>
<dbReference type="SUPFAM" id="SSF56574">
    <property type="entry name" value="Serpins"/>
    <property type="match status" value="1"/>
</dbReference>
<dbReference type="PANTHER" id="PTHR11461:SF211">
    <property type="entry name" value="GH10112P-RELATED"/>
    <property type="match status" value="1"/>
</dbReference>
<evidence type="ECO:0000313" key="6">
    <source>
        <dbReference type="Proteomes" id="UP000786811"/>
    </source>
</evidence>
<evidence type="ECO:0000256" key="2">
    <source>
        <dbReference type="ARBA" id="ARBA00022690"/>
    </source>
</evidence>
<dbReference type="InterPro" id="IPR036186">
    <property type="entry name" value="Serpin_sf"/>
</dbReference>
<dbReference type="OrthoDB" id="671595at2759"/>
<dbReference type="InterPro" id="IPR023796">
    <property type="entry name" value="Serpin_dom"/>
</dbReference>
<evidence type="ECO:0000259" key="4">
    <source>
        <dbReference type="Pfam" id="PF00079"/>
    </source>
</evidence>
<dbReference type="GO" id="GO:0005615">
    <property type="term" value="C:extracellular space"/>
    <property type="evidence" value="ECO:0007669"/>
    <property type="project" value="InterPro"/>
</dbReference>
<dbReference type="Gene3D" id="2.30.39.10">
    <property type="entry name" value="Alpha-1-antitrypsin, domain 1"/>
    <property type="match status" value="1"/>
</dbReference>
<evidence type="ECO:0000256" key="3">
    <source>
        <dbReference type="ARBA" id="ARBA00022900"/>
    </source>
</evidence>
<dbReference type="Pfam" id="PF00079">
    <property type="entry name" value="Serpin"/>
    <property type="match status" value="1"/>
</dbReference>
<keyword evidence="2" id="KW-0646">Protease inhibitor</keyword>
<comment type="similarity">
    <text evidence="1">Belongs to the serpin family.</text>
</comment>
<dbReference type="PANTHER" id="PTHR11461">
    <property type="entry name" value="SERINE PROTEASE INHIBITOR, SERPIN"/>
    <property type="match status" value="1"/>
</dbReference>
<dbReference type="AlphaFoldDB" id="A0A8J2HDT4"/>
<evidence type="ECO:0000313" key="5">
    <source>
        <dbReference type="EMBL" id="CAG5094922.1"/>
    </source>
</evidence>
<evidence type="ECO:0000256" key="1">
    <source>
        <dbReference type="ARBA" id="ARBA00009500"/>
    </source>
</evidence>
<name>A0A8J2HDT4_COTCN</name>
<accession>A0A8J2HDT4</accession>
<keyword evidence="6" id="KW-1185">Reference proteome</keyword>
<dbReference type="EMBL" id="CAJNRD030001121">
    <property type="protein sequence ID" value="CAG5094922.1"/>
    <property type="molecule type" value="Genomic_DNA"/>
</dbReference>
<proteinExistence type="inferred from homology"/>